<dbReference type="NCBIfam" id="TIGR01499">
    <property type="entry name" value="folC"/>
    <property type="match status" value="1"/>
</dbReference>
<dbReference type="PANTHER" id="PTHR11136">
    <property type="entry name" value="FOLYLPOLYGLUTAMATE SYNTHASE-RELATED"/>
    <property type="match status" value="1"/>
</dbReference>
<keyword evidence="12 23" id="KW-0547">Nucleotide-binding</keyword>
<gene>
    <name evidence="25" type="primary">folC</name>
    <name evidence="25" type="ORF">I6N98_10190</name>
</gene>
<comment type="catalytic activity">
    <reaction evidence="19">
        <text>(6S)-5,6,7,8-tetrahydrofolyl-(gamma-L-Glu)(n) + L-glutamate + ATP = (6S)-5,6,7,8-tetrahydrofolyl-(gamma-L-Glu)(n+1) + ADP + phosphate + H(+)</text>
        <dbReference type="Rhea" id="RHEA:10580"/>
        <dbReference type="Rhea" id="RHEA-COMP:14738"/>
        <dbReference type="Rhea" id="RHEA-COMP:14740"/>
        <dbReference type="ChEBI" id="CHEBI:15378"/>
        <dbReference type="ChEBI" id="CHEBI:29985"/>
        <dbReference type="ChEBI" id="CHEBI:30616"/>
        <dbReference type="ChEBI" id="CHEBI:43474"/>
        <dbReference type="ChEBI" id="CHEBI:141005"/>
        <dbReference type="ChEBI" id="CHEBI:456216"/>
        <dbReference type="EC" id="6.3.2.17"/>
    </reaction>
</comment>
<evidence type="ECO:0000256" key="11">
    <source>
        <dbReference type="ARBA" id="ARBA00022723"/>
    </source>
</evidence>
<evidence type="ECO:0000256" key="20">
    <source>
        <dbReference type="ARBA" id="ARBA00047808"/>
    </source>
</evidence>
<comment type="similarity">
    <text evidence="5 23">Belongs to the folylpolyglutamate synthase family.</text>
</comment>
<dbReference type="EMBL" id="CP066167">
    <property type="protein sequence ID" value="QQD16765.1"/>
    <property type="molecule type" value="Genomic_DNA"/>
</dbReference>
<dbReference type="GO" id="GO:0046656">
    <property type="term" value="P:folic acid biosynthetic process"/>
    <property type="evidence" value="ECO:0007669"/>
    <property type="project" value="UniProtKB-KW"/>
</dbReference>
<keyword evidence="26" id="KW-1185">Reference proteome</keyword>
<dbReference type="PANTHER" id="PTHR11136:SF0">
    <property type="entry name" value="DIHYDROFOLATE SYNTHETASE-RELATED"/>
    <property type="match status" value="1"/>
</dbReference>
<dbReference type="InterPro" id="IPR004101">
    <property type="entry name" value="Mur_ligase_C"/>
</dbReference>
<evidence type="ECO:0000256" key="4">
    <source>
        <dbReference type="ARBA" id="ARBA00005150"/>
    </source>
</evidence>
<evidence type="ECO:0000256" key="17">
    <source>
        <dbReference type="ARBA" id="ARBA00030592"/>
    </source>
</evidence>
<evidence type="ECO:0000256" key="19">
    <source>
        <dbReference type="ARBA" id="ARBA00047493"/>
    </source>
</evidence>
<dbReference type="EC" id="6.3.2.12" evidence="7"/>
<dbReference type="GO" id="GO:0008841">
    <property type="term" value="F:dihydrofolate synthase activity"/>
    <property type="evidence" value="ECO:0007669"/>
    <property type="project" value="UniProtKB-EC"/>
</dbReference>
<dbReference type="Pfam" id="PF02875">
    <property type="entry name" value="Mur_ligase_C"/>
    <property type="match status" value="1"/>
</dbReference>
<dbReference type="RefSeq" id="WP_198568266.1">
    <property type="nucleotide sequence ID" value="NZ_CP066167.1"/>
</dbReference>
<dbReference type="AlphaFoldDB" id="A0A7T4QXT1"/>
<comment type="catalytic activity">
    <reaction evidence="21">
        <text>(6R)-5,10-methylenetetrahydrofolyl-(gamma-L-Glu)(n) + L-glutamate + ATP = (6R)-5,10-methylenetetrahydrofolyl-(gamma-L-Glu)(n+1) + ADP + phosphate + H(+)</text>
        <dbReference type="Rhea" id="RHEA:51912"/>
        <dbReference type="Rhea" id="RHEA-COMP:13257"/>
        <dbReference type="Rhea" id="RHEA-COMP:13258"/>
        <dbReference type="ChEBI" id="CHEBI:15378"/>
        <dbReference type="ChEBI" id="CHEBI:29985"/>
        <dbReference type="ChEBI" id="CHEBI:30616"/>
        <dbReference type="ChEBI" id="CHEBI:43474"/>
        <dbReference type="ChEBI" id="CHEBI:136572"/>
        <dbReference type="ChEBI" id="CHEBI:456216"/>
        <dbReference type="EC" id="6.3.2.17"/>
    </reaction>
</comment>
<evidence type="ECO:0000256" key="23">
    <source>
        <dbReference type="PIRNR" id="PIRNR001563"/>
    </source>
</evidence>
<dbReference type="Proteomes" id="UP000596063">
    <property type="component" value="Chromosome"/>
</dbReference>
<dbReference type="Gene3D" id="3.90.190.20">
    <property type="entry name" value="Mur ligase, C-terminal domain"/>
    <property type="match status" value="1"/>
</dbReference>
<feature type="domain" description="Mur ligase C-terminal" evidence="24">
    <location>
        <begin position="285"/>
        <end position="408"/>
    </location>
</feature>
<organism evidence="25 26">
    <name type="scientific">Spongiibacter nanhainus</name>
    <dbReference type="NCBI Taxonomy" id="2794344"/>
    <lineage>
        <taxon>Bacteria</taxon>
        <taxon>Pseudomonadati</taxon>
        <taxon>Pseudomonadota</taxon>
        <taxon>Gammaproteobacteria</taxon>
        <taxon>Cellvibrionales</taxon>
        <taxon>Spongiibacteraceae</taxon>
        <taxon>Spongiibacter</taxon>
    </lineage>
</organism>
<evidence type="ECO:0000256" key="3">
    <source>
        <dbReference type="ARBA" id="ARBA00004799"/>
    </source>
</evidence>
<comment type="catalytic activity">
    <reaction evidence="22">
        <text>7,8-dihydropteroate + L-glutamate + ATP = 7,8-dihydrofolate + ADP + phosphate + H(+)</text>
        <dbReference type="Rhea" id="RHEA:23584"/>
        <dbReference type="ChEBI" id="CHEBI:15378"/>
        <dbReference type="ChEBI" id="CHEBI:17839"/>
        <dbReference type="ChEBI" id="CHEBI:29985"/>
        <dbReference type="ChEBI" id="CHEBI:30616"/>
        <dbReference type="ChEBI" id="CHEBI:43474"/>
        <dbReference type="ChEBI" id="CHEBI:57451"/>
        <dbReference type="ChEBI" id="CHEBI:456216"/>
        <dbReference type="EC" id="6.3.2.12"/>
    </reaction>
</comment>
<keyword evidence="11" id="KW-0479">Metal-binding</keyword>
<evidence type="ECO:0000256" key="1">
    <source>
        <dbReference type="ARBA" id="ARBA00001946"/>
    </source>
</evidence>
<evidence type="ECO:0000256" key="21">
    <source>
        <dbReference type="ARBA" id="ARBA00049035"/>
    </source>
</evidence>
<evidence type="ECO:0000256" key="12">
    <source>
        <dbReference type="ARBA" id="ARBA00022741"/>
    </source>
</evidence>
<evidence type="ECO:0000256" key="14">
    <source>
        <dbReference type="ARBA" id="ARBA00022842"/>
    </source>
</evidence>
<dbReference type="GO" id="GO:0005524">
    <property type="term" value="F:ATP binding"/>
    <property type="evidence" value="ECO:0007669"/>
    <property type="project" value="UniProtKB-KW"/>
</dbReference>
<dbReference type="GO" id="GO:0046872">
    <property type="term" value="F:metal ion binding"/>
    <property type="evidence" value="ECO:0007669"/>
    <property type="project" value="UniProtKB-KW"/>
</dbReference>
<keyword evidence="10 23" id="KW-0436">Ligase</keyword>
<dbReference type="KEGG" id="snan:I6N98_10190"/>
<dbReference type="InterPro" id="IPR036615">
    <property type="entry name" value="Mur_ligase_C_dom_sf"/>
</dbReference>
<dbReference type="FunFam" id="3.40.1190.10:FF:000004">
    <property type="entry name" value="Dihydrofolate synthase/folylpolyglutamate synthase"/>
    <property type="match status" value="1"/>
</dbReference>
<keyword evidence="14" id="KW-0460">Magnesium</keyword>
<accession>A0A7T4QXT1</accession>
<evidence type="ECO:0000256" key="5">
    <source>
        <dbReference type="ARBA" id="ARBA00008276"/>
    </source>
</evidence>
<comment type="subunit">
    <text evidence="6">Monomer.</text>
</comment>
<dbReference type="GO" id="GO:0005737">
    <property type="term" value="C:cytoplasm"/>
    <property type="evidence" value="ECO:0007669"/>
    <property type="project" value="TreeGrafter"/>
</dbReference>
<comment type="pathway">
    <text evidence="3">Cofactor biosynthesis; tetrahydrofolate biosynthesis; 7,8-dihydrofolate from 2-amino-4-hydroxy-6-hydroxymethyl-7,8-dihydropteridine diphosphate and 4-aminobenzoate: step 2/2.</text>
</comment>
<evidence type="ECO:0000256" key="22">
    <source>
        <dbReference type="ARBA" id="ARBA00049161"/>
    </source>
</evidence>
<evidence type="ECO:0000256" key="18">
    <source>
        <dbReference type="ARBA" id="ARBA00032510"/>
    </source>
</evidence>
<evidence type="ECO:0000256" key="15">
    <source>
        <dbReference type="ARBA" id="ARBA00022909"/>
    </source>
</evidence>
<comment type="pathway">
    <text evidence="4">Cofactor biosynthesis; tetrahydrofolylpolyglutamate biosynthesis.</text>
</comment>
<evidence type="ECO:0000256" key="10">
    <source>
        <dbReference type="ARBA" id="ARBA00022598"/>
    </source>
</evidence>
<evidence type="ECO:0000256" key="13">
    <source>
        <dbReference type="ARBA" id="ARBA00022840"/>
    </source>
</evidence>
<proteinExistence type="inferred from homology"/>
<dbReference type="SUPFAM" id="SSF53623">
    <property type="entry name" value="MurD-like peptide ligases, catalytic domain"/>
    <property type="match status" value="1"/>
</dbReference>
<evidence type="ECO:0000256" key="16">
    <source>
        <dbReference type="ARBA" id="ARBA00030048"/>
    </source>
</evidence>
<dbReference type="GO" id="GO:0004326">
    <property type="term" value="F:tetrahydrofolylpolyglutamate synthase activity"/>
    <property type="evidence" value="ECO:0007669"/>
    <property type="project" value="UniProtKB-EC"/>
</dbReference>
<dbReference type="EC" id="6.3.2.17" evidence="8"/>
<evidence type="ECO:0000256" key="6">
    <source>
        <dbReference type="ARBA" id="ARBA00011245"/>
    </source>
</evidence>
<evidence type="ECO:0000259" key="24">
    <source>
        <dbReference type="Pfam" id="PF02875"/>
    </source>
</evidence>
<keyword evidence="13 23" id="KW-0067">ATP-binding</keyword>
<dbReference type="InterPro" id="IPR036565">
    <property type="entry name" value="Mur-like_cat_sf"/>
</dbReference>
<protein>
    <recommendedName>
        <fullName evidence="9">Dihydrofolate synthase/folylpolyglutamate synthase</fullName>
        <ecNumber evidence="7">6.3.2.12</ecNumber>
        <ecNumber evidence="8">6.3.2.17</ecNumber>
    </recommendedName>
    <alternativeName>
        <fullName evidence="18">Folylpoly-gamma-glutamate synthetase-dihydrofolate synthetase</fullName>
    </alternativeName>
    <alternativeName>
        <fullName evidence="16">Folylpolyglutamate synthetase</fullName>
    </alternativeName>
    <alternativeName>
        <fullName evidence="17">Tetrahydrofolylpolyglutamate synthase</fullName>
    </alternativeName>
</protein>
<dbReference type="Gene3D" id="3.40.1190.10">
    <property type="entry name" value="Mur-like, catalytic domain"/>
    <property type="match status" value="1"/>
</dbReference>
<name>A0A7T4QXT1_9GAMM</name>
<comment type="catalytic activity">
    <reaction evidence="20">
        <text>10-formyltetrahydrofolyl-(gamma-L-Glu)(n) + L-glutamate + ATP = 10-formyltetrahydrofolyl-(gamma-L-Glu)(n+1) + ADP + phosphate + H(+)</text>
        <dbReference type="Rhea" id="RHEA:51904"/>
        <dbReference type="Rhea" id="RHEA-COMP:13088"/>
        <dbReference type="Rhea" id="RHEA-COMP:14300"/>
        <dbReference type="ChEBI" id="CHEBI:15378"/>
        <dbReference type="ChEBI" id="CHEBI:29985"/>
        <dbReference type="ChEBI" id="CHEBI:30616"/>
        <dbReference type="ChEBI" id="CHEBI:43474"/>
        <dbReference type="ChEBI" id="CHEBI:134413"/>
        <dbReference type="ChEBI" id="CHEBI:456216"/>
        <dbReference type="EC" id="6.3.2.17"/>
    </reaction>
</comment>
<evidence type="ECO:0000256" key="9">
    <source>
        <dbReference type="ARBA" id="ARBA00019357"/>
    </source>
</evidence>
<comment type="cofactor">
    <cofactor evidence="1">
        <name>Mg(2+)</name>
        <dbReference type="ChEBI" id="CHEBI:18420"/>
    </cofactor>
</comment>
<comment type="function">
    <text evidence="2">Functions in two distinct reactions of the de novo folate biosynthetic pathway. Catalyzes the addition of a glutamate residue to dihydropteroate (7,8-dihydropteroate or H2Pte) to form dihydrofolate (7,8-dihydrofolate monoglutamate or H2Pte-Glu). Also catalyzes successive additions of L-glutamate to tetrahydrofolate or 10-formyltetrahydrofolate or 5,10-methylenetetrahydrofolate, leading to folylpolyglutamate derivatives.</text>
</comment>
<dbReference type="InterPro" id="IPR001645">
    <property type="entry name" value="Folylpolyglutamate_synth"/>
</dbReference>
<dbReference type="SUPFAM" id="SSF53244">
    <property type="entry name" value="MurD-like peptide ligases, peptide-binding domain"/>
    <property type="match status" value="1"/>
</dbReference>
<sequence length="432" mass="45922">MRFTQLGDWLTWMEGQHPRHIDLGLERINAVAQALNIQLDTPVVTVAGTNGKGSCIATMAAVLGAAGYRVGCYTSPHLLHYRERISIAGVYPNDDALCAVFEQVDQARQGTSLTYFEFGTLAALLMFKQAELDVVLLEVGLGGRLDAVNIIDADVAVISSVDLDHQAWLGYDRDTIGREKAGILRSGKPAVCGDPQPPRSVLDYSQQQGALLHQIDVHFGAEVQGQSWRWFGLSAAGETLSMECLPNPGLAPENLATALQALHLLNLPLSEQAVREGLSTVMLAGRCQHFDVGGIDVVLDVAHNPAAVALLAANLSRRPAPGRTVALFAVMADKAVADIVELIAPHIDEWILPRLTDNDRAAAPNELAKVVTNAGGCVSVEGESLGQALHGAVSSLTSGDRVVVFGSFFTVAEAMTALTELGLPACQETIQA</sequence>
<evidence type="ECO:0000256" key="2">
    <source>
        <dbReference type="ARBA" id="ARBA00002714"/>
    </source>
</evidence>
<evidence type="ECO:0000256" key="7">
    <source>
        <dbReference type="ARBA" id="ARBA00013023"/>
    </source>
</evidence>
<keyword evidence="15" id="KW-0289">Folate biosynthesis</keyword>
<evidence type="ECO:0000313" key="26">
    <source>
        <dbReference type="Proteomes" id="UP000596063"/>
    </source>
</evidence>
<reference evidence="25 26" key="1">
    <citation type="submission" date="2020-12" db="EMBL/GenBank/DDBJ databases">
        <authorList>
            <person name="Shan Y."/>
        </authorList>
    </citation>
    <scope>NUCLEOTIDE SEQUENCE [LARGE SCALE GENOMIC DNA]</scope>
    <source>
        <strain evidence="26">csc3.9</strain>
    </source>
</reference>
<dbReference type="PIRSF" id="PIRSF001563">
    <property type="entry name" value="Folylpolyglu_synth"/>
    <property type="match status" value="1"/>
</dbReference>
<evidence type="ECO:0000256" key="8">
    <source>
        <dbReference type="ARBA" id="ARBA00013025"/>
    </source>
</evidence>
<evidence type="ECO:0000313" key="25">
    <source>
        <dbReference type="EMBL" id="QQD16765.1"/>
    </source>
</evidence>
<dbReference type="NCBIfam" id="NF008101">
    <property type="entry name" value="PRK10846.1"/>
    <property type="match status" value="1"/>
</dbReference>